<dbReference type="Pfam" id="PF07841">
    <property type="entry name" value="DM4_12"/>
    <property type="match status" value="1"/>
</dbReference>
<dbReference type="InterPro" id="IPR006631">
    <property type="entry name" value="DM4_12"/>
</dbReference>
<evidence type="ECO:0000313" key="3">
    <source>
        <dbReference type="Proteomes" id="UP000837857"/>
    </source>
</evidence>
<dbReference type="EMBL" id="OW152831">
    <property type="protein sequence ID" value="CAH2049130.1"/>
    <property type="molecule type" value="Genomic_DNA"/>
</dbReference>
<dbReference type="SMART" id="SM00718">
    <property type="entry name" value="DM4_12"/>
    <property type="match status" value="1"/>
</dbReference>
<proteinExistence type="predicted"/>
<dbReference type="PANTHER" id="PTHR21398:SF11">
    <property type="entry name" value="HDC15381-RELATED"/>
    <property type="match status" value="1"/>
</dbReference>
<organism evidence="2 3">
    <name type="scientific">Iphiclides podalirius</name>
    <name type="common">scarce swallowtail</name>
    <dbReference type="NCBI Taxonomy" id="110791"/>
    <lineage>
        <taxon>Eukaryota</taxon>
        <taxon>Metazoa</taxon>
        <taxon>Ecdysozoa</taxon>
        <taxon>Arthropoda</taxon>
        <taxon>Hexapoda</taxon>
        <taxon>Insecta</taxon>
        <taxon>Pterygota</taxon>
        <taxon>Neoptera</taxon>
        <taxon>Endopterygota</taxon>
        <taxon>Lepidoptera</taxon>
        <taxon>Glossata</taxon>
        <taxon>Ditrysia</taxon>
        <taxon>Papilionoidea</taxon>
        <taxon>Papilionidae</taxon>
        <taxon>Papilioninae</taxon>
        <taxon>Iphiclides</taxon>
    </lineage>
</organism>
<dbReference type="Proteomes" id="UP000837857">
    <property type="component" value="Chromosome 19"/>
</dbReference>
<feature type="non-terminal residue" evidence="2">
    <location>
        <position position="1"/>
    </location>
</feature>
<evidence type="ECO:0000256" key="1">
    <source>
        <dbReference type="SAM" id="SignalP"/>
    </source>
</evidence>
<reference evidence="2" key="1">
    <citation type="submission" date="2022-03" db="EMBL/GenBank/DDBJ databases">
        <authorList>
            <person name="Martin H S."/>
        </authorList>
    </citation>
    <scope>NUCLEOTIDE SEQUENCE</scope>
</reference>
<feature type="chain" id="PRO_5047516807" evidence="1">
    <location>
        <begin position="24"/>
        <end position="217"/>
    </location>
</feature>
<evidence type="ECO:0000313" key="2">
    <source>
        <dbReference type="EMBL" id="CAH2049130.1"/>
    </source>
</evidence>
<accession>A0ABN8I5K0</accession>
<sequence length="217" mass="24888">MKSRHIFGFVIFVWSGLMKPANSNNLEDMRLKRQVNSIPLVFPYGATYKLLVGMISPVPNNDGISLIFAINFQYQYLQYQNISQLSQYYFIKQVSREQRDLDVEERKDERLVFYKAVADLLQMKGMNGEDCVLRAICEAAQFPVEEEGLVGEVLHILLTPDYGRTAFEENDPGWNDLMSPYIDAAVVGRQMFDCASVYYNCPEGQGVLELISELRNE</sequence>
<name>A0ABN8I5K0_9NEOP</name>
<feature type="signal peptide" evidence="1">
    <location>
        <begin position="1"/>
        <end position="23"/>
    </location>
</feature>
<keyword evidence="3" id="KW-1185">Reference proteome</keyword>
<dbReference type="PANTHER" id="PTHR21398">
    <property type="entry name" value="AGAP007094-PA"/>
    <property type="match status" value="1"/>
</dbReference>
<protein>
    <submittedName>
        <fullName evidence="2">Uncharacterized protein</fullName>
    </submittedName>
</protein>
<keyword evidence="1" id="KW-0732">Signal</keyword>
<gene>
    <name evidence="2" type="ORF">IPOD504_LOCUS6626</name>
</gene>